<reference evidence="1" key="2">
    <citation type="journal article" date="2022" name="New Phytol.">
        <title>Evolutionary transition to the ectomycorrhizal habit in the genomes of a hyperdiverse lineage of mushroom-forming fungi.</title>
        <authorList>
            <person name="Looney B."/>
            <person name="Miyauchi S."/>
            <person name="Morin E."/>
            <person name="Drula E."/>
            <person name="Courty P.E."/>
            <person name="Kohler A."/>
            <person name="Kuo A."/>
            <person name="LaButti K."/>
            <person name="Pangilinan J."/>
            <person name="Lipzen A."/>
            <person name="Riley R."/>
            <person name="Andreopoulos W."/>
            <person name="He G."/>
            <person name="Johnson J."/>
            <person name="Nolan M."/>
            <person name="Tritt A."/>
            <person name="Barry K.W."/>
            <person name="Grigoriev I.V."/>
            <person name="Nagy L.G."/>
            <person name="Hibbett D."/>
            <person name="Henrissat B."/>
            <person name="Matheny P.B."/>
            <person name="Labbe J."/>
            <person name="Martin F.M."/>
        </authorList>
    </citation>
    <scope>NUCLEOTIDE SEQUENCE</scope>
    <source>
        <strain evidence="1">EC-137</strain>
    </source>
</reference>
<evidence type="ECO:0000313" key="2">
    <source>
        <dbReference type="Proteomes" id="UP000814128"/>
    </source>
</evidence>
<evidence type="ECO:0000313" key="1">
    <source>
        <dbReference type="EMBL" id="KAI0035954.1"/>
    </source>
</evidence>
<keyword evidence="2" id="KW-1185">Reference proteome</keyword>
<dbReference type="Proteomes" id="UP000814128">
    <property type="component" value="Unassembled WGS sequence"/>
</dbReference>
<dbReference type="EMBL" id="MU273477">
    <property type="protein sequence ID" value="KAI0035954.1"/>
    <property type="molecule type" value="Genomic_DNA"/>
</dbReference>
<sequence length="555" mass="59587">MPAFADALVTDDLTILLGLVTASIFLLSNLYKPQPLVHPILLGRQSDVSRVRNPGESAVYRYYGTGIMGRFPVRPQRDVHTLIDHIKPGVDAPRTLWSTKITNNQIRERVIHFGAGLRRAGLKSSSNVLLLLNDSLEFLITDLALASQGIPSFTLSSPALLAPVLDVHPPTAVIIDASFLPHALEHVLDSAEAAHHVLIVLGEPDAQTTARAARGVRLVRWPDIEEEGRQSGVTELPAPPGSESVFTVSFYRDEEGNMQAAKLTHENLTAGVAAIRALVPPQNPLTALDTVVSAHSLSTAYGRAIAYTALLEGASFGTLEGTKLYKSDINSSPRPLDDLFTTKNLSLPSATMLFIMPSHLNALVNAVLERAKKSFIFPVAWRHKLSGILDGHVTRESLWDRLVLNDARVAILGAVAATLRGVVVSGGPLPADLLTPARIALSIPLVHAFTHPISTAPIFASHPHDLQTFAHALPVAHVGPPVVNIEVKMKGVDDAAIERGEDPVGKLFVRGPPIGRLMDDEDSTTENEGQEPWVATGVVARAQTNGSFAILEEGS</sequence>
<organism evidence="1 2">
    <name type="scientific">Vararia minispora EC-137</name>
    <dbReference type="NCBI Taxonomy" id="1314806"/>
    <lineage>
        <taxon>Eukaryota</taxon>
        <taxon>Fungi</taxon>
        <taxon>Dikarya</taxon>
        <taxon>Basidiomycota</taxon>
        <taxon>Agaricomycotina</taxon>
        <taxon>Agaricomycetes</taxon>
        <taxon>Russulales</taxon>
        <taxon>Lachnocladiaceae</taxon>
        <taxon>Vararia</taxon>
    </lineage>
</organism>
<proteinExistence type="predicted"/>
<protein>
    <submittedName>
        <fullName evidence="1">Acetyl-CoA synthetase-like protein</fullName>
    </submittedName>
</protein>
<name>A0ACB8QVV3_9AGAM</name>
<reference evidence="1" key="1">
    <citation type="submission" date="2021-02" db="EMBL/GenBank/DDBJ databases">
        <authorList>
            <consortium name="DOE Joint Genome Institute"/>
            <person name="Ahrendt S."/>
            <person name="Looney B.P."/>
            <person name="Miyauchi S."/>
            <person name="Morin E."/>
            <person name="Drula E."/>
            <person name="Courty P.E."/>
            <person name="Chicoki N."/>
            <person name="Fauchery L."/>
            <person name="Kohler A."/>
            <person name="Kuo A."/>
            <person name="Labutti K."/>
            <person name="Pangilinan J."/>
            <person name="Lipzen A."/>
            <person name="Riley R."/>
            <person name="Andreopoulos W."/>
            <person name="He G."/>
            <person name="Johnson J."/>
            <person name="Barry K.W."/>
            <person name="Grigoriev I.V."/>
            <person name="Nagy L."/>
            <person name="Hibbett D."/>
            <person name="Henrissat B."/>
            <person name="Matheny P.B."/>
            <person name="Labbe J."/>
            <person name="Martin F."/>
        </authorList>
    </citation>
    <scope>NUCLEOTIDE SEQUENCE</scope>
    <source>
        <strain evidence="1">EC-137</strain>
    </source>
</reference>
<accession>A0ACB8QVV3</accession>
<comment type="caution">
    <text evidence="1">The sequence shown here is derived from an EMBL/GenBank/DDBJ whole genome shotgun (WGS) entry which is preliminary data.</text>
</comment>
<gene>
    <name evidence="1" type="ORF">K488DRAFT_42129</name>
</gene>